<dbReference type="GO" id="GO:0009851">
    <property type="term" value="P:auxin biosynthetic process"/>
    <property type="evidence" value="ECO:0007669"/>
    <property type="project" value="UniProtKB-KW"/>
</dbReference>
<dbReference type="SUPFAM" id="SSF51905">
    <property type="entry name" value="FAD/NAD(P)-binding domain"/>
    <property type="match status" value="2"/>
</dbReference>
<protein>
    <recommendedName>
        <fullName evidence="10">Flavin-containing monooxygenase</fullName>
        <ecNumber evidence="10">1.-.-.-</ecNumber>
    </recommendedName>
</protein>
<organism evidence="11 12">
    <name type="scientific">Nyssa sinensis</name>
    <dbReference type="NCBI Taxonomy" id="561372"/>
    <lineage>
        <taxon>Eukaryota</taxon>
        <taxon>Viridiplantae</taxon>
        <taxon>Streptophyta</taxon>
        <taxon>Embryophyta</taxon>
        <taxon>Tracheophyta</taxon>
        <taxon>Spermatophyta</taxon>
        <taxon>Magnoliopsida</taxon>
        <taxon>eudicotyledons</taxon>
        <taxon>Gunneridae</taxon>
        <taxon>Pentapetalae</taxon>
        <taxon>asterids</taxon>
        <taxon>Cornales</taxon>
        <taxon>Nyssaceae</taxon>
        <taxon>Nyssa</taxon>
    </lineage>
</organism>
<keyword evidence="6" id="KW-0521">NADP</keyword>
<dbReference type="AlphaFoldDB" id="A0A5J5BXN1"/>
<dbReference type="GO" id="GO:0050661">
    <property type="term" value="F:NADP binding"/>
    <property type="evidence" value="ECO:0007669"/>
    <property type="project" value="InterPro"/>
</dbReference>
<evidence type="ECO:0000313" key="11">
    <source>
        <dbReference type="EMBL" id="KAA8546497.1"/>
    </source>
</evidence>
<dbReference type="EMBL" id="CM018032">
    <property type="protein sequence ID" value="KAA8546497.1"/>
    <property type="molecule type" value="Genomic_DNA"/>
</dbReference>
<keyword evidence="5 10" id="KW-0274">FAD</keyword>
<sequence length="383" mass="42147">MVQETVVVIVGAGPAGLATSACLNVLSIPNLVLEREDCCASLWKKRSYDRLNLHLAKRYCNLPHMPFPPGTPTFVSRSGFILYVDNYASHFNINPLYRRSVESASYDEVAGKWRIVAKNMVSDLLEVYVGKFLVVSTGENSEGFIPKVPGLDSFGGEFMHSCRYENGMRFSEKDVLVVGSGNSGMEIAYDLSNWGARASIVVRNPVHALTKELVQLGMFLLQFLPCNMVDYIVVMLGKLKHGDLSGYGLPRPMKGPFYIKTTTGQSPIIDVGTLGKIKTGAIKVLPSIRNIDGDTVEFANGKMNRFDAIVFATGYKSTVGKWLKDGESLFNEDGMPKRRVPDHWKGKNGLYCAGFARAGLFGISNDAQNIAKDINMILGPHMK</sequence>
<keyword evidence="4 10" id="KW-0285">Flavoprotein</keyword>
<evidence type="ECO:0000256" key="9">
    <source>
        <dbReference type="ARBA" id="ARBA00047707"/>
    </source>
</evidence>
<dbReference type="GO" id="GO:0050660">
    <property type="term" value="F:flavin adenine dinucleotide binding"/>
    <property type="evidence" value="ECO:0007669"/>
    <property type="project" value="InterPro"/>
</dbReference>
<keyword evidence="7 10" id="KW-0560">Oxidoreductase</keyword>
<comment type="catalytic activity">
    <reaction evidence="9">
        <text>indole-3-pyruvate + NADPH + O2 + H(+) = (indol-3-yl)acetate + CO2 + NADP(+) + H2O</text>
        <dbReference type="Rhea" id="RHEA:34331"/>
        <dbReference type="ChEBI" id="CHEBI:15377"/>
        <dbReference type="ChEBI" id="CHEBI:15378"/>
        <dbReference type="ChEBI" id="CHEBI:15379"/>
        <dbReference type="ChEBI" id="CHEBI:16526"/>
        <dbReference type="ChEBI" id="CHEBI:17640"/>
        <dbReference type="ChEBI" id="CHEBI:30854"/>
        <dbReference type="ChEBI" id="CHEBI:57783"/>
        <dbReference type="ChEBI" id="CHEBI:58349"/>
        <dbReference type="EC" id="1.14.13.168"/>
    </reaction>
</comment>
<dbReference type="Gene3D" id="3.50.50.60">
    <property type="entry name" value="FAD/NAD(P)-binding domain"/>
    <property type="match status" value="1"/>
</dbReference>
<evidence type="ECO:0000256" key="5">
    <source>
        <dbReference type="ARBA" id="ARBA00022827"/>
    </source>
</evidence>
<proteinExistence type="inferred from homology"/>
<dbReference type="InterPro" id="IPR050982">
    <property type="entry name" value="Auxin_biosynth/cation_transpt"/>
</dbReference>
<evidence type="ECO:0000256" key="1">
    <source>
        <dbReference type="ARBA" id="ARBA00001974"/>
    </source>
</evidence>
<dbReference type="GO" id="GO:0004499">
    <property type="term" value="F:N,N-dimethylaniline monooxygenase activity"/>
    <property type="evidence" value="ECO:0007669"/>
    <property type="project" value="InterPro"/>
</dbReference>
<comment type="pathway">
    <text evidence="2">Plant hormone metabolism; auxin biosynthesis.</text>
</comment>
<evidence type="ECO:0000256" key="10">
    <source>
        <dbReference type="RuleBase" id="RU361177"/>
    </source>
</evidence>
<dbReference type="PANTHER" id="PTHR43539:SF9">
    <property type="entry name" value="INDOLE-3-PYRUVATE MONOOXYGENASE YUCCA11-RELATED"/>
    <property type="match status" value="1"/>
</dbReference>
<dbReference type="InterPro" id="IPR020946">
    <property type="entry name" value="Flavin_mOase-like"/>
</dbReference>
<dbReference type="Proteomes" id="UP000325577">
    <property type="component" value="Linkage Group LG1"/>
</dbReference>
<dbReference type="InterPro" id="IPR000960">
    <property type="entry name" value="Flavin_mOase"/>
</dbReference>
<evidence type="ECO:0000313" key="12">
    <source>
        <dbReference type="Proteomes" id="UP000325577"/>
    </source>
</evidence>
<evidence type="ECO:0000256" key="3">
    <source>
        <dbReference type="ARBA" id="ARBA00009183"/>
    </source>
</evidence>
<evidence type="ECO:0000256" key="2">
    <source>
        <dbReference type="ARBA" id="ARBA00004814"/>
    </source>
</evidence>
<name>A0A5J5BXN1_9ASTE</name>
<gene>
    <name evidence="11" type="ORF">F0562_002764</name>
</gene>
<dbReference type="PIRSF" id="PIRSF000332">
    <property type="entry name" value="FMO"/>
    <property type="match status" value="1"/>
</dbReference>
<evidence type="ECO:0000256" key="8">
    <source>
        <dbReference type="ARBA" id="ARBA00023070"/>
    </source>
</evidence>
<dbReference type="OrthoDB" id="66881at2759"/>
<dbReference type="PRINTS" id="PR00368">
    <property type="entry name" value="FADPNR"/>
</dbReference>
<evidence type="ECO:0000256" key="6">
    <source>
        <dbReference type="ARBA" id="ARBA00022857"/>
    </source>
</evidence>
<accession>A0A5J5BXN1</accession>
<dbReference type="InterPro" id="IPR036188">
    <property type="entry name" value="FAD/NAD-bd_sf"/>
</dbReference>
<dbReference type="Pfam" id="PF00743">
    <property type="entry name" value="FMO-like"/>
    <property type="match status" value="1"/>
</dbReference>
<dbReference type="PANTHER" id="PTHR43539">
    <property type="entry name" value="FLAVIN-BINDING MONOOXYGENASE-LIKE PROTEIN (AFU_ORTHOLOGUE AFUA_4G09220)"/>
    <property type="match status" value="1"/>
</dbReference>
<evidence type="ECO:0000256" key="7">
    <source>
        <dbReference type="ARBA" id="ARBA00023002"/>
    </source>
</evidence>
<reference evidence="11 12" key="1">
    <citation type="submission" date="2019-09" db="EMBL/GenBank/DDBJ databases">
        <title>A chromosome-level genome assembly of the Chinese tupelo Nyssa sinensis.</title>
        <authorList>
            <person name="Yang X."/>
            <person name="Kang M."/>
            <person name="Yang Y."/>
            <person name="Xiong H."/>
            <person name="Wang M."/>
            <person name="Zhang Z."/>
            <person name="Wang Z."/>
            <person name="Wu H."/>
            <person name="Ma T."/>
            <person name="Liu J."/>
            <person name="Xi Z."/>
        </authorList>
    </citation>
    <scope>NUCLEOTIDE SEQUENCE [LARGE SCALE GENOMIC DNA]</scope>
    <source>
        <strain evidence="11">J267</strain>
        <tissue evidence="11">Leaf</tissue>
    </source>
</reference>
<dbReference type="EC" id="1.-.-.-" evidence="10"/>
<keyword evidence="12" id="KW-1185">Reference proteome</keyword>
<keyword evidence="10" id="KW-0503">Monooxygenase</keyword>
<comment type="similarity">
    <text evidence="3 10">Belongs to the FMO family.</text>
</comment>
<evidence type="ECO:0000256" key="4">
    <source>
        <dbReference type="ARBA" id="ARBA00022630"/>
    </source>
</evidence>
<dbReference type="GO" id="GO:0103075">
    <property type="term" value="F:indole-3-pyruvate monooxygenase activity"/>
    <property type="evidence" value="ECO:0007669"/>
    <property type="project" value="UniProtKB-EC"/>
</dbReference>
<dbReference type="PRINTS" id="PR00411">
    <property type="entry name" value="PNDRDTASEI"/>
</dbReference>
<keyword evidence="8" id="KW-0073">Auxin biosynthesis</keyword>
<comment type="cofactor">
    <cofactor evidence="1 10">
        <name>FAD</name>
        <dbReference type="ChEBI" id="CHEBI:57692"/>
    </cofactor>
</comment>